<feature type="transmembrane region" description="Helical" evidence="2">
    <location>
        <begin position="74"/>
        <end position="92"/>
    </location>
</feature>
<evidence type="ECO:0000313" key="3">
    <source>
        <dbReference type="EMBL" id="CAA9356917.1"/>
    </source>
</evidence>
<keyword evidence="2" id="KW-0472">Membrane</keyword>
<dbReference type="EMBL" id="CADCTR010002501">
    <property type="protein sequence ID" value="CAA9356917.1"/>
    <property type="molecule type" value="Genomic_DNA"/>
</dbReference>
<dbReference type="AlphaFoldDB" id="A0A6J4MFF2"/>
<keyword evidence="2" id="KW-1133">Transmembrane helix</keyword>
<accession>A0A6J4MFF2</accession>
<name>A0A6J4MFF2_9CHLR</name>
<proteinExistence type="predicted"/>
<feature type="transmembrane region" description="Helical" evidence="2">
    <location>
        <begin position="33"/>
        <end position="53"/>
    </location>
</feature>
<keyword evidence="2" id="KW-0812">Transmembrane</keyword>
<evidence type="ECO:0000256" key="2">
    <source>
        <dbReference type="SAM" id="Phobius"/>
    </source>
</evidence>
<evidence type="ECO:0000256" key="1">
    <source>
        <dbReference type="SAM" id="MobiDB-lite"/>
    </source>
</evidence>
<protein>
    <submittedName>
        <fullName evidence="3">Uncharacterized protein</fullName>
    </submittedName>
</protein>
<organism evidence="3">
    <name type="scientific">uncultured Chloroflexia bacterium</name>
    <dbReference type="NCBI Taxonomy" id="1672391"/>
    <lineage>
        <taxon>Bacteria</taxon>
        <taxon>Bacillati</taxon>
        <taxon>Chloroflexota</taxon>
        <taxon>Chloroflexia</taxon>
        <taxon>environmental samples</taxon>
    </lineage>
</organism>
<feature type="region of interest" description="Disordered" evidence="1">
    <location>
        <begin position="149"/>
        <end position="179"/>
    </location>
</feature>
<feature type="compositionally biased region" description="Polar residues" evidence="1">
    <location>
        <begin position="169"/>
        <end position="179"/>
    </location>
</feature>
<sequence length="286" mass="31450">MEFIATLIGLAISLVLAVWVGRDASRRQTQTAPFLWGFGVLLVWLLFFPLYLAKRPLKTGEVRSGGRVWNFMKYLAIAVSAYVPIVMVLALSDVAAQATSVEEAVALVVSLMLLMGLVWMIFAGGVLLIGLLFKKSSVIERGPTGTLAQASGGQYAKPYDSGQPEARRQSYSGDVQSSVNSEHQEGYGELASIKEIVDLSPQQALDEAQTFLVRQGYSIMERKGESLAMQRRFPYQPVEQNTLDLRVTALHQTEGGVQISVTGNDHEGVKEWQSAWAEWAEGLPKR</sequence>
<reference evidence="3" key="1">
    <citation type="submission" date="2020-02" db="EMBL/GenBank/DDBJ databases">
        <authorList>
            <person name="Meier V. D."/>
        </authorList>
    </citation>
    <scope>NUCLEOTIDE SEQUENCE</scope>
    <source>
        <strain evidence="3">AVDCRST_MAG93</strain>
    </source>
</reference>
<gene>
    <name evidence="3" type="ORF">AVDCRST_MAG93-7404</name>
</gene>
<feature type="transmembrane region" description="Helical" evidence="2">
    <location>
        <begin position="104"/>
        <end position="133"/>
    </location>
</feature>